<dbReference type="GO" id="GO:0005737">
    <property type="term" value="C:cytoplasm"/>
    <property type="evidence" value="ECO:0007669"/>
    <property type="project" value="TreeGrafter"/>
</dbReference>
<dbReference type="InterPro" id="IPR002678">
    <property type="entry name" value="DUF34/NIF3"/>
</dbReference>
<name>A0A7X0SBN5_9CLOT</name>
<organism evidence="5 6">
    <name type="scientific">Clostridium gasigenes</name>
    <dbReference type="NCBI Taxonomy" id="94869"/>
    <lineage>
        <taxon>Bacteria</taxon>
        <taxon>Bacillati</taxon>
        <taxon>Bacillota</taxon>
        <taxon>Clostridia</taxon>
        <taxon>Eubacteriales</taxon>
        <taxon>Clostridiaceae</taxon>
        <taxon>Clostridium</taxon>
    </lineage>
</organism>
<dbReference type="PANTHER" id="PTHR13799:SF14">
    <property type="entry name" value="GTP CYCLOHYDROLASE 1 TYPE 2 HOMOLOG"/>
    <property type="match status" value="1"/>
</dbReference>
<evidence type="ECO:0000256" key="2">
    <source>
        <dbReference type="ARBA" id="ARBA00022112"/>
    </source>
</evidence>
<dbReference type="GO" id="GO:0046872">
    <property type="term" value="F:metal ion binding"/>
    <property type="evidence" value="ECO:0007669"/>
    <property type="project" value="UniProtKB-KW"/>
</dbReference>
<keyword evidence="3 4" id="KW-0479">Metal-binding</keyword>
<feature type="binding site" evidence="4">
    <location>
        <position position="226"/>
    </location>
    <ligand>
        <name>a divalent metal cation</name>
        <dbReference type="ChEBI" id="CHEBI:60240"/>
        <label>1</label>
    </ligand>
</feature>
<dbReference type="InterPro" id="IPR036069">
    <property type="entry name" value="DUF34/NIF3_sf"/>
</dbReference>
<sequence>MIKVEQIIKAMEKIAPVYLKEDFDNVGLMVGDKAEKVKRVLFALDCTLEVIEEAKDLKVDLIISHHPLIFNKPKSITTDTLQGKKIIKLIRSNINLYSSHTNLDSAENGLNQTIVEMLGFKSNEILEKSKITSHKNAGLGRMIRLDKEIDLTELISTVKSKLNINTLRVVDGNRKIKNIAIINGSGQSFFSQAVKMGADCIITGDTTYHFALDYKEMGVTIIDTGHFSSEWLVFLKAMEKIKEEFKEVEFITSTKVEDPYKFI</sequence>
<evidence type="ECO:0000313" key="6">
    <source>
        <dbReference type="Proteomes" id="UP000585258"/>
    </source>
</evidence>
<feature type="binding site" evidence="4">
    <location>
        <position position="104"/>
    </location>
    <ligand>
        <name>a divalent metal cation</name>
        <dbReference type="ChEBI" id="CHEBI:60240"/>
        <label>1</label>
    </ligand>
</feature>
<evidence type="ECO:0000256" key="3">
    <source>
        <dbReference type="ARBA" id="ARBA00022723"/>
    </source>
</evidence>
<proteinExistence type="inferred from homology"/>
<feature type="binding site" evidence="4">
    <location>
        <position position="66"/>
    </location>
    <ligand>
        <name>a divalent metal cation</name>
        <dbReference type="ChEBI" id="CHEBI:60240"/>
        <label>1</label>
    </ligand>
</feature>
<dbReference type="EMBL" id="JACKWY010000004">
    <property type="protein sequence ID" value="MBB6714703.1"/>
    <property type="molecule type" value="Genomic_DNA"/>
</dbReference>
<dbReference type="NCBIfam" id="TIGR00486">
    <property type="entry name" value="YbgI_SA1388"/>
    <property type="match status" value="1"/>
</dbReference>
<evidence type="ECO:0000256" key="4">
    <source>
        <dbReference type="PIRSR" id="PIRSR602678-1"/>
    </source>
</evidence>
<evidence type="ECO:0000313" key="5">
    <source>
        <dbReference type="EMBL" id="MBB6714703.1"/>
    </source>
</evidence>
<dbReference type="SUPFAM" id="SSF102705">
    <property type="entry name" value="NIF3 (NGG1p interacting factor 3)-like"/>
    <property type="match status" value="1"/>
</dbReference>
<gene>
    <name evidence="5" type="ORF">H7E68_08150</name>
</gene>
<dbReference type="Proteomes" id="UP000585258">
    <property type="component" value="Unassembled WGS sequence"/>
</dbReference>
<reference evidence="5 6" key="1">
    <citation type="submission" date="2020-08" db="EMBL/GenBank/DDBJ databases">
        <title>Clostridia isolated from Swiss meat.</title>
        <authorList>
            <person name="Wambui J."/>
            <person name="Stevens M.J.A."/>
            <person name="Stephan R."/>
        </authorList>
    </citation>
    <scope>NUCLEOTIDE SEQUENCE [LARGE SCALE GENOMIC DNA]</scope>
    <source>
        <strain evidence="5 6">CM001</strain>
    </source>
</reference>
<dbReference type="AlphaFoldDB" id="A0A7X0SBN5"/>
<feature type="binding site" evidence="4">
    <location>
        <position position="65"/>
    </location>
    <ligand>
        <name>a divalent metal cation</name>
        <dbReference type="ChEBI" id="CHEBI:60240"/>
        <label>1</label>
    </ligand>
</feature>
<protein>
    <recommendedName>
        <fullName evidence="2">GTP cyclohydrolase 1 type 2 homolog</fullName>
    </recommendedName>
</protein>
<evidence type="ECO:0000256" key="1">
    <source>
        <dbReference type="ARBA" id="ARBA00006964"/>
    </source>
</evidence>
<dbReference type="Pfam" id="PF01784">
    <property type="entry name" value="DUF34_NIF3"/>
    <property type="match status" value="1"/>
</dbReference>
<dbReference type="FunFam" id="3.40.1390.30:FF:000001">
    <property type="entry name" value="GTP cyclohydrolase 1 type 2"/>
    <property type="match status" value="1"/>
</dbReference>
<feature type="binding site" evidence="4">
    <location>
        <position position="230"/>
    </location>
    <ligand>
        <name>a divalent metal cation</name>
        <dbReference type="ChEBI" id="CHEBI:60240"/>
        <label>1</label>
    </ligand>
</feature>
<comment type="caution">
    <text evidence="5">The sequence shown here is derived from an EMBL/GenBank/DDBJ whole genome shotgun (WGS) entry which is preliminary data.</text>
</comment>
<comment type="similarity">
    <text evidence="1">Belongs to the GTP cyclohydrolase I type 2/NIF3 family.</text>
</comment>
<accession>A0A7X0SBN5</accession>
<dbReference type="PANTHER" id="PTHR13799">
    <property type="entry name" value="NGG1 INTERACTING FACTOR 3"/>
    <property type="match status" value="1"/>
</dbReference>
<dbReference type="Gene3D" id="3.40.1390.30">
    <property type="entry name" value="NIF3 (NGG1p interacting factor 3)-like"/>
    <property type="match status" value="2"/>
</dbReference>
<dbReference type="RefSeq" id="WP_185164219.1">
    <property type="nucleotide sequence ID" value="NZ_JACKWY010000004.1"/>
</dbReference>